<gene>
    <name evidence="10" type="ORF">OJ962_09440</name>
</gene>
<evidence type="ECO:0000256" key="5">
    <source>
        <dbReference type="ARBA" id="ARBA00022692"/>
    </source>
</evidence>
<evidence type="ECO:0000256" key="4">
    <source>
        <dbReference type="ARBA" id="ARBA00022679"/>
    </source>
</evidence>
<evidence type="ECO:0000256" key="3">
    <source>
        <dbReference type="ARBA" id="ARBA00022676"/>
    </source>
</evidence>
<comment type="caution">
    <text evidence="10">The sequence shown here is derived from an EMBL/GenBank/DDBJ whole genome shotgun (WGS) entry which is preliminary data.</text>
</comment>
<feature type="transmembrane region" description="Helical" evidence="8">
    <location>
        <begin position="231"/>
        <end position="255"/>
    </location>
</feature>
<dbReference type="InterPro" id="IPR029044">
    <property type="entry name" value="Nucleotide-diphossugar_trans"/>
</dbReference>
<feature type="transmembrane region" description="Helical" evidence="8">
    <location>
        <begin position="267"/>
        <end position="288"/>
    </location>
</feature>
<keyword evidence="6 8" id="KW-1133">Transmembrane helix</keyword>
<keyword evidence="4" id="KW-0808">Transferase</keyword>
<evidence type="ECO:0000256" key="8">
    <source>
        <dbReference type="SAM" id="Phobius"/>
    </source>
</evidence>
<dbReference type="RefSeq" id="WP_202953010.1">
    <property type="nucleotide sequence ID" value="NZ_JAPCID010000011.1"/>
</dbReference>
<dbReference type="CDD" id="cd04187">
    <property type="entry name" value="DPM1_like_bac"/>
    <property type="match status" value="1"/>
</dbReference>
<feature type="domain" description="Glycosyltransferase 2-like" evidence="9">
    <location>
        <begin position="9"/>
        <end position="170"/>
    </location>
</feature>
<dbReference type="InterPro" id="IPR001173">
    <property type="entry name" value="Glyco_trans_2-like"/>
</dbReference>
<dbReference type="PANTHER" id="PTHR48090">
    <property type="entry name" value="UNDECAPRENYL-PHOSPHATE 4-DEOXY-4-FORMAMIDO-L-ARABINOSE TRANSFERASE-RELATED"/>
    <property type="match status" value="1"/>
</dbReference>
<proteinExistence type="inferred from homology"/>
<name>A0ABT4RGT3_9ACTN</name>
<dbReference type="PANTHER" id="PTHR48090:SF1">
    <property type="entry name" value="PROPHAGE BACTOPRENOL GLUCOSYL TRANSFERASE HOMOLOG"/>
    <property type="match status" value="1"/>
</dbReference>
<dbReference type="EMBL" id="JAPCID010000011">
    <property type="protein sequence ID" value="MDA0137720.1"/>
    <property type="molecule type" value="Genomic_DNA"/>
</dbReference>
<evidence type="ECO:0000256" key="2">
    <source>
        <dbReference type="ARBA" id="ARBA00006739"/>
    </source>
</evidence>
<dbReference type="SUPFAM" id="SSF53448">
    <property type="entry name" value="Nucleotide-diphospho-sugar transferases"/>
    <property type="match status" value="1"/>
</dbReference>
<sequence length="314" mass="35290">MKREPELLSVVAPMYEEQDTVDPFTDRVAAALGDLNYELILVNDGSKDGTRDAMAAAAARDPRVKVVSLARNFGHQPALTAGLEHARGDAIVMLDGDLQDPPEVIPQMLDQWRAGIDVVYAVREQRLGETAFKRVTARGFYRTFRRLTGLDLAVESGDFRLMDRRALDALLSMPERNRFLRGMTVWIGFSQIAVPFVRQERHAGVTKYPLRKMLRFSFDAITSFSSTPLQWATFLGFFFSLVAFLAIPLTVVARYANIFERGVPTTIIIVLLLGGIQLITLGIIGEYIGRIYDEVKHRPLYVVGERINVEEPSR</sequence>
<dbReference type="InterPro" id="IPR050256">
    <property type="entry name" value="Glycosyltransferase_2"/>
</dbReference>
<evidence type="ECO:0000313" key="10">
    <source>
        <dbReference type="EMBL" id="MDA0137720.1"/>
    </source>
</evidence>
<reference evidence="10" key="1">
    <citation type="submission" date="2022-10" db="EMBL/GenBank/DDBJ databases">
        <title>The WGS of Solirubrobacter sp. CPCC 204708.</title>
        <authorList>
            <person name="Jiang Z."/>
        </authorList>
    </citation>
    <scope>NUCLEOTIDE SEQUENCE</scope>
    <source>
        <strain evidence="10">CPCC 204708</strain>
    </source>
</reference>
<keyword evidence="11" id="KW-1185">Reference proteome</keyword>
<keyword evidence="5 8" id="KW-0812">Transmembrane</keyword>
<evidence type="ECO:0000256" key="1">
    <source>
        <dbReference type="ARBA" id="ARBA00004141"/>
    </source>
</evidence>
<accession>A0ABT4RGT3</accession>
<evidence type="ECO:0000256" key="6">
    <source>
        <dbReference type="ARBA" id="ARBA00022989"/>
    </source>
</evidence>
<comment type="similarity">
    <text evidence="2">Belongs to the glycosyltransferase 2 family.</text>
</comment>
<organism evidence="10 11">
    <name type="scientific">Solirubrobacter deserti</name>
    <dbReference type="NCBI Taxonomy" id="2282478"/>
    <lineage>
        <taxon>Bacteria</taxon>
        <taxon>Bacillati</taxon>
        <taxon>Actinomycetota</taxon>
        <taxon>Thermoleophilia</taxon>
        <taxon>Solirubrobacterales</taxon>
        <taxon>Solirubrobacteraceae</taxon>
        <taxon>Solirubrobacter</taxon>
    </lineage>
</organism>
<evidence type="ECO:0000256" key="7">
    <source>
        <dbReference type="ARBA" id="ARBA00023136"/>
    </source>
</evidence>
<keyword evidence="7 8" id="KW-0472">Membrane</keyword>
<comment type="subcellular location">
    <subcellularLocation>
        <location evidence="1">Membrane</location>
        <topology evidence="1">Multi-pass membrane protein</topology>
    </subcellularLocation>
</comment>
<dbReference type="Pfam" id="PF00535">
    <property type="entry name" value="Glycos_transf_2"/>
    <property type="match status" value="1"/>
</dbReference>
<keyword evidence="3" id="KW-0328">Glycosyltransferase</keyword>
<evidence type="ECO:0000259" key="9">
    <source>
        <dbReference type="Pfam" id="PF00535"/>
    </source>
</evidence>
<dbReference type="Gene3D" id="3.90.550.10">
    <property type="entry name" value="Spore Coat Polysaccharide Biosynthesis Protein SpsA, Chain A"/>
    <property type="match status" value="1"/>
</dbReference>
<evidence type="ECO:0000313" key="11">
    <source>
        <dbReference type="Proteomes" id="UP001147700"/>
    </source>
</evidence>
<protein>
    <submittedName>
        <fullName evidence="10">Glycosyltransferase family 2 protein</fullName>
    </submittedName>
</protein>
<dbReference type="Proteomes" id="UP001147700">
    <property type="component" value="Unassembled WGS sequence"/>
</dbReference>